<protein>
    <recommendedName>
        <fullName evidence="8">Carboxylic ester hydrolase</fullName>
        <ecNumber evidence="8">3.1.1.-</ecNumber>
    </recommendedName>
</protein>
<dbReference type="InterPro" id="IPR000997">
    <property type="entry name" value="Cholinesterase"/>
</dbReference>
<dbReference type="PANTHER" id="PTHR43918:SF4">
    <property type="entry name" value="CARBOXYLIC ESTER HYDROLASE"/>
    <property type="match status" value="1"/>
</dbReference>
<evidence type="ECO:0000259" key="9">
    <source>
        <dbReference type="Pfam" id="PF00135"/>
    </source>
</evidence>
<dbReference type="InterPro" id="IPR002018">
    <property type="entry name" value="CarbesteraseB"/>
</dbReference>
<keyword evidence="5" id="KW-0325">Glycoprotein</keyword>
<dbReference type="GO" id="GO:0003990">
    <property type="term" value="F:acetylcholinesterase activity"/>
    <property type="evidence" value="ECO:0007669"/>
    <property type="project" value="UniProtKB-EC"/>
</dbReference>
<feature type="active site" description="Charge relay system" evidence="7">
    <location>
        <position position="483"/>
    </location>
</feature>
<reference evidence="10" key="1">
    <citation type="journal article" date="2020" name="Cell">
        <title>Large-Scale Comparative Analyses of Tick Genomes Elucidate Their Genetic Diversity and Vector Capacities.</title>
        <authorList>
            <consortium name="Tick Genome and Microbiome Consortium (TIGMIC)"/>
            <person name="Jia N."/>
            <person name="Wang J."/>
            <person name="Shi W."/>
            <person name="Du L."/>
            <person name="Sun Y."/>
            <person name="Zhan W."/>
            <person name="Jiang J.F."/>
            <person name="Wang Q."/>
            <person name="Zhang B."/>
            <person name="Ji P."/>
            <person name="Bell-Sakyi L."/>
            <person name="Cui X.M."/>
            <person name="Yuan T.T."/>
            <person name="Jiang B.G."/>
            <person name="Yang W.F."/>
            <person name="Lam T.T."/>
            <person name="Chang Q.C."/>
            <person name="Ding S.J."/>
            <person name="Wang X.J."/>
            <person name="Zhu J.G."/>
            <person name="Ruan X.D."/>
            <person name="Zhao L."/>
            <person name="Wei J.T."/>
            <person name="Ye R.Z."/>
            <person name="Que T.C."/>
            <person name="Du C.H."/>
            <person name="Zhou Y.H."/>
            <person name="Cheng J.X."/>
            <person name="Dai P.F."/>
            <person name="Guo W.B."/>
            <person name="Han X.H."/>
            <person name="Huang E.J."/>
            <person name="Li L.F."/>
            <person name="Wei W."/>
            <person name="Gao Y.C."/>
            <person name="Liu J.Z."/>
            <person name="Shao H.Z."/>
            <person name="Wang X."/>
            <person name="Wang C.C."/>
            <person name="Yang T.C."/>
            <person name="Huo Q.B."/>
            <person name="Li W."/>
            <person name="Chen H.Y."/>
            <person name="Chen S.E."/>
            <person name="Zhou L.G."/>
            <person name="Ni X.B."/>
            <person name="Tian J.H."/>
            <person name="Sheng Y."/>
            <person name="Liu T."/>
            <person name="Pan Y.S."/>
            <person name="Xia L.Y."/>
            <person name="Li J."/>
            <person name="Zhao F."/>
            <person name="Cao W.C."/>
        </authorList>
    </citation>
    <scope>NUCLEOTIDE SEQUENCE</scope>
    <source>
        <strain evidence="10">Rmic-2018</strain>
    </source>
</reference>
<keyword evidence="3 8" id="KW-0378">Hydrolase</keyword>
<evidence type="ECO:0000256" key="4">
    <source>
        <dbReference type="ARBA" id="ARBA00023157"/>
    </source>
</evidence>
<dbReference type="Proteomes" id="UP000821866">
    <property type="component" value="Chromosome 6"/>
</dbReference>
<dbReference type="GO" id="GO:0005886">
    <property type="term" value="C:plasma membrane"/>
    <property type="evidence" value="ECO:0007669"/>
    <property type="project" value="TreeGrafter"/>
</dbReference>
<evidence type="ECO:0000313" key="10">
    <source>
        <dbReference type="EMBL" id="KAH8023470.1"/>
    </source>
</evidence>
<dbReference type="PANTHER" id="PTHR43918">
    <property type="entry name" value="ACETYLCHOLINESTERASE"/>
    <property type="match status" value="1"/>
</dbReference>
<dbReference type="Gene3D" id="3.40.50.1820">
    <property type="entry name" value="alpha/beta hydrolase"/>
    <property type="match status" value="1"/>
</dbReference>
<name>A0A9J6DN77_RHIMP</name>
<evidence type="ECO:0000256" key="6">
    <source>
        <dbReference type="ARBA" id="ARBA00048484"/>
    </source>
</evidence>
<dbReference type="EC" id="3.1.1.-" evidence="8"/>
<feature type="signal peptide" evidence="8">
    <location>
        <begin position="1"/>
        <end position="16"/>
    </location>
</feature>
<dbReference type="PRINTS" id="PR00878">
    <property type="entry name" value="CHOLNESTRASE"/>
</dbReference>
<dbReference type="VEuPathDB" id="VectorBase:LOC119171778"/>
<sequence>MPYSVVSVLSVVLSVAFQVLIWNPESCICSDGESFENERVIVKTKQGHVAGHRVTVDGHTIYRYIGVPFAEPPLGKLRFQRPQPLKPWKGVWNATNYSPSCMQMPLQVDENVYLDYGKRSEDCLYLNIWQATGARMCARDPTSKKCRLRPVVIYFYGGGFLTGDASFFVFRGDRFAAIADVVYVTVNYRVGMFGFFKTNVPEYKGNAGMFDQVEAMKWVKENAEAFGGDPEEITIWGQSAGAISVTFHMLSPVSRGLFKRAYIQSGASGSALSLTKLNTPAVAHRVMGLLGCYKPTISWKQQAQESMKCIQSVDAEELLQKTARELPLTSFLFLPTIGDEFLPEDPLAESQKIRTGDELLLSTTPDEGSLFVKGLLLRNPHLRELIAEDYKTPVKILMRLLLDVPSYKTESLADVYLKGMDKGDINETKWKINLAHMFTDALFECPADNFALRASKNGHDVYRFLFAHKPTFSIWEDWLGITHTDDIIFTAGTPADLLRSINMYGRYPGDHSIALPEPTEDEMEFSRDLVRIIGSFARYG</sequence>
<dbReference type="EMBL" id="JABSTU010000008">
    <property type="protein sequence ID" value="KAH8023470.1"/>
    <property type="molecule type" value="Genomic_DNA"/>
</dbReference>
<keyword evidence="2" id="KW-0719">Serine esterase</keyword>
<proteinExistence type="inferred from homology"/>
<gene>
    <name evidence="10" type="ORF">HPB51_014719</name>
</gene>
<dbReference type="PROSITE" id="PS00122">
    <property type="entry name" value="CARBOXYLESTERASE_B_1"/>
    <property type="match status" value="1"/>
</dbReference>
<dbReference type="GO" id="GO:0005615">
    <property type="term" value="C:extracellular space"/>
    <property type="evidence" value="ECO:0007669"/>
    <property type="project" value="TreeGrafter"/>
</dbReference>
<evidence type="ECO:0000256" key="5">
    <source>
        <dbReference type="ARBA" id="ARBA00023180"/>
    </source>
</evidence>
<accession>A0A9J6DN77</accession>
<evidence type="ECO:0000256" key="7">
    <source>
        <dbReference type="PIRSR" id="PIRSR600997-1"/>
    </source>
</evidence>
<dbReference type="SUPFAM" id="SSF53474">
    <property type="entry name" value="alpha/beta-Hydrolases"/>
    <property type="match status" value="1"/>
</dbReference>
<dbReference type="Pfam" id="PF00135">
    <property type="entry name" value="COesterase"/>
    <property type="match status" value="1"/>
</dbReference>
<dbReference type="InterPro" id="IPR029058">
    <property type="entry name" value="AB_hydrolase_fold"/>
</dbReference>
<keyword evidence="4" id="KW-1015">Disulfide bond</keyword>
<reference evidence="10" key="2">
    <citation type="submission" date="2021-09" db="EMBL/GenBank/DDBJ databases">
        <authorList>
            <person name="Jia N."/>
            <person name="Wang J."/>
            <person name="Shi W."/>
            <person name="Du L."/>
            <person name="Sun Y."/>
            <person name="Zhan W."/>
            <person name="Jiang J."/>
            <person name="Wang Q."/>
            <person name="Zhang B."/>
            <person name="Ji P."/>
            <person name="Sakyi L.B."/>
            <person name="Cui X."/>
            <person name="Yuan T."/>
            <person name="Jiang B."/>
            <person name="Yang W."/>
            <person name="Lam T.T.-Y."/>
            <person name="Chang Q."/>
            <person name="Ding S."/>
            <person name="Wang X."/>
            <person name="Zhu J."/>
            <person name="Ruan X."/>
            <person name="Zhao L."/>
            <person name="Wei J."/>
            <person name="Que T."/>
            <person name="Du C."/>
            <person name="Cheng J."/>
            <person name="Dai P."/>
            <person name="Han X."/>
            <person name="Huang E."/>
            <person name="Gao Y."/>
            <person name="Liu J."/>
            <person name="Shao H."/>
            <person name="Ye R."/>
            <person name="Li L."/>
            <person name="Wei W."/>
            <person name="Wang X."/>
            <person name="Wang C."/>
            <person name="Huo Q."/>
            <person name="Li W."/>
            <person name="Guo W."/>
            <person name="Chen H."/>
            <person name="Chen S."/>
            <person name="Zhou L."/>
            <person name="Zhou L."/>
            <person name="Ni X."/>
            <person name="Tian J."/>
            <person name="Zhou Y."/>
            <person name="Sheng Y."/>
            <person name="Liu T."/>
            <person name="Pan Y."/>
            <person name="Xia L."/>
            <person name="Li J."/>
            <person name="Zhao F."/>
            <person name="Cao W."/>
        </authorList>
    </citation>
    <scope>NUCLEOTIDE SEQUENCE</scope>
    <source>
        <strain evidence="10">Rmic-2018</strain>
        <tissue evidence="10">Larvae</tissue>
    </source>
</reference>
<comment type="catalytic activity">
    <reaction evidence="6">
        <text>acetylcholine + H2O = choline + acetate + H(+)</text>
        <dbReference type="Rhea" id="RHEA:17561"/>
        <dbReference type="ChEBI" id="CHEBI:15354"/>
        <dbReference type="ChEBI" id="CHEBI:15355"/>
        <dbReference type="ChEBI" id="CHEBI:15377"/>
        <dbReference type="ChEBI" id="CHEBI:15378"/>
        <dbReference type="ChEBI" id="CHEBI:30089"/>
        <dbReference type="EC" id="3.1.1.7"/>
    </reaction>
</comment>
<evidence type="ECO:0000256" key="8">
    <source>
        <dbReference type="RuleBase" id="RU361235"/>
    </source>
</evidence>
<organism evidence="10 11">
    <name type="scientific">Rhipicephalus microplus</name>
    <name type="common">Cattle tick</name>
    <name type="synonym">Boophilus microplus</name>
    <dbReference type="NCBI Taxonomy" id="6941"/>
    <lineage>
        <taxon>Eukaryota</taxon>
        <taxon>Metazoa</taxon>
        <taxon>Ecdysozoa</taxon>
        <taxon>Arthropoda</taxon>
        <taxon>Chelicerata</taxon>
        <taxon>Arachnida</taxon>
        <taxon>Acari</taxon>
        <taxon>Parasitiformes</taxon>
        <taxon>Ixodida</taxon>
        <taxon>Ixodoidea</taxon>
        <taxon>Ixodidae</taxon>
        <taxon>Rhipicephalinae</taxon>
        <taxon>Rhipicephalus</taxon>
        <taxon>Boophilus</taxon>
    </lineage>
</organism>
<dbReference type="GO" id="GO:0019695">
    <property type="term" value="P:choline metabolic process"/>
    <property type="evidence" value="ECO:0007669"/>
    <property type="project" value="TreeGrafter"/>
</dbReference>
<feature type="chain" id="PRO_5039963555" description="Carboxylic ester hydrolase" evidence="8">
    <location>
        <begin position="17"/>
        <end position="540"/>
    </location>
</feature>
<feature type="active site" description="Acyl-ester intermediate" evidence="7">
    <location>
        <position position="239"/>
    </location>
</feature>
<evidence type="ECO:0000256" key="1">
    <source>
        <dbReference type="ARBA" id="ARBA00005964"/>
    </source>
</evidence>
<feature type="active site" description="Charge relay system" evidence="7">
    <location>
        <position position="367"/>
    </location>
</feature>
<comment type="similarity">
    <text evidence="1 8">Belongs to the type-B carboxylesterase/lipase family.</text>
</comment>
<dbReference type="InterPro" id="IPR019826">
    <property type="entry name" value="Carboxylesterase_B_AS"/>
</dbReference>
<keyword evidence="8" id="KW-0732">Signal</keyword>
<dbReference type="InterPro" id="IPR050654">
    <property type="entry name" value="AChE-related_enzymes"/>
</dbReference>
<evidence type="ECO:0000256" key="3">
    <source>
        <dbReference type="ARBA" id="ARBA00022801"/>
    </source>
</evidence>
<comment type="caution">
    <text evidence="10">The sequence shown here is derived from an EMBL/GenBank/DDBJ whole genome shotgun (WGS) entry which is preliminary data.</text>
</comment>
<keyword evidence="11" id="KW-1185">Reference proteome</keyword>
<feature type="domain" description="Carboxylesterase type B" evidence="9">
    <location>
        <begin position="40"/>
        <end position="540"/>
    </location>
</feature>
<dbReference type="GO" id="GO:0006581">
    <property type="term" value="P:acetylcholine catabolic process"/>
    <property type="evidence" value="ECO:0007669"/>
    <property type="project" value="TreeGrafter"/>
</dbReference>
<dbReference type="AlphaFoldDB" id="A0A9J6DN77"/>
<evidence type="ECO:0000313" key="11">
    <source>
        <dbReference type="Proteomes" id="UP000821866"/>
    </source>
</evidence>
<evidence type="ECO:0000256" key="2">
    <source>
        <dbReference type="ARBA" id="ARBA00022487"/>
    </source>
</evidence>